<dbReference type="Proteomes" id="UP000293089">
    <property type="component" value="Unassembled WGS sequence"/>
</dbReference>
<evidence type="ECO:0008006" key="3">
    <source>
        <dbReference type="Google" id="ProtNLM"/>
    </source>
</evidence>
<proteinExistence type="predicted"/>
<protein>
    <recommendedName>
        <fullName evidence="3">Phage tail protein</fullName>
    </recommendedName>
</protein>
<gene>
    <name evidence="1" type="ORF">EA658_16495</name>
</gene>
<evidence type="ECO:0000313" key="2">
    <source>
        <dbReference type="Proteomes" id="UP000293089"/>
    </source>
</evidence>
<accession>A0ABY1WCG5</accession>
<dbReference type="RefSeq" id="WP_130529714.1">
    <property type="nucleotide sequence ID" value="NZ_SHMD01000002.1"/>
</dbReference>
<dbReference type="EMBL" id="SHME01000004">
    <property type="protein sequence ID" value="TAA18685.1"/>
    <property type="molecule type" value="Genomic_DNA"/>
</dbReference>
<reference evidence="1 2" key="1">
    <citation type="submission" date="2019-02" db="EMBL/GenBank/DDBJ databases">
        <title>WGS of Pseudoxanthomonas species novum from clinical isolates.</title>
        <authorList>
            <person name="Bernier A.-M."/>
            <person name="Bernard K."/>
            <person name="Vachon A."/>
        </authorList>
    </citation>
    <scope>NUCLEOTIDE SEQUENCE [LARGE SCALE GENOMIC DNA]</scope>
    <source>
        <strain evidence="2">NML 170316</strain>
    </source>
</reference>
<sequence>MFSLENARAKLRKVNPLSENHGPDIESGGSVTVEVVTSNEKLDELAPGLRAALCRAPTAGDQGSLLEAKVADGLTAVSFPKLGTSWNDEYPGYEVQVANGLGLEEPILLVDATVKNISWKLLDGGSVAWKFTIIAHPDAEEAGLLWHLQKREVELTLIPPTAKAVEPDLTEDSTDGADADDAAIAQEEADRLTTLGKAA</sequence>
<evidence type="ECO:0000313" key="1">
    <source>
        <dbReference type="EMBL" id="TAA18685.1"/>
    </source>
</evidence>
<organism evidence="1 2">
    <name type="scientific">Pseudoxanthomonas winnipegensis</name>
    <dbReference type="NCBI Taxonomy" id="2480810"/>
    <lineage>
        <taxon>Bacteria</taxon>
        <taxon>Pseudomonadati</taxon>
        <taxon>Pseudomonadota</taxon>
        <taxon>Gammaproteobacteria</taxon>
        <taxon>Lysobacterales</taxon>
        <taxon>Lysobacteraceae</taxon>
        <taxon>Pseudoxanthomonas</taxon>
    </lineage>
</organism>
<name>A0ABY1WCG5_9GAMM</name>
<keyword evidence="2" id="KW-1185">Reference proteome</keyword>
<comment type="caution">
    <text evidence="1">The sequence shown here is derived from an EMBL/GenBank/DDBJ whole genome shotgun (WGS) entry which is preliminary data.</text>
</comment>